<evidence type="ECO:0000256" key="1">
    <source>
        <dbReference type="PROSITE-ProRule" id="PRU00042"/>
    </source>
</evidence>
<feature type="domain" description="J" evidence="2">
    <location>
        <begin position="10"/>
        <end position="91"/>
    </location>
</feature>
<dbReference type="Gene3D" id="1.10.287.110">
    <property type="entry name" value="DnaJ domain"/>
    <property type="match status" value="1"/>
</dbReference>
<dbReference type="SUPFAM" id="SSF57667">
    <property type="entry name" value="beta-beta-alpha zinc fingers"/>
    <property type="match status" value="1"/>
</dbReference>
<dbReference type="PROSITE" id="PS00028">
    <property type="entry name" value="ZINC_FINGER_C2H2_1"/>
    <property type="match status" value="1"/>
</dbReference>
<dbReference type="CDD" id="cd06257">
    <property type="entry name" value="DnaJ"/>
    <property type="match status" value="1"/>
</dbReference>
<dbReference type="InterPro" id="IPR036236">
    <property type="entry name" value="Znf_C2H2_sf"/>
</dbReference>
<dbReference type="PROSITE" id="PS50076">
    <property type="entry name" value="DNAJ_2"/>
    <property type="match status" value="1"/>
</dbReference>
<dbReference type="GeneID" id="107073459"/>
<dbReference type="SMART" id="SM00271">
    <property type="entry name" value="DnaJ"/>
    <property type="match status" value="1"/>
</dbReference>
<dbReference type="Proteomes" id="UP000694924">
    <property type="component" value="Unplaced"/>
</dbReference>
<dbReference type="InterPro" id="IPR001623">
    <property type="entry name" value="DnaJ_domain"/>
</dbReference>
<dbReference type="PROSITE" id="PS50157">
    <property type="entry name" value="ZINC_FINGER_C2H2_2"/>
    <property type="match status" value="1"/>
</dbReference>
<dbReference type="InterPro" id="IPR036869">
    <property type="entry name" value="J_dom_sf"/>
</dbReference>
<dbReference type="PANTHER" id="PTHR45495:SF1">
    <property type="entry name" value="DNAJ PROTEIN JJJ1 HOMOLOG"/>
    <property type="match status" value="1"/>
</dbReference>
<organism evidence="4 5">
    <name type="scientific">Polistes dominula</name>
    <name type="common">European paper wasp</name>
    <name type="synonym">Vespa dominula</name>
    <dbReference type="NCBI Taxonomy" id="743375"/>
    <lineage>
        <taxon>Eukaryota</taxon>
        <taxon>Metazoa</taxon>
        <taxon>Ecdysozoa</taxon>
        <taxon>Arthropoda</taxon>
        <taxon>Hexapoda</taxon>
        <taxon>Insecta</taxon>
        <taxon>Pterygota</taxon>
        <taxon>Neoptera</taxon>
        <taxon>Endopterygota</taxon>
        <taxon>Hymenoptera</taxon>
        <taxon>Apocrita</taxon>
        <taxon>Aculeata</taxon>
        <taxon>Vespoidea</taxon>
        <taxon>Vespidae</taxon>
        <taxon>Polistinae</taxon>
        <taxon>Polistini</taxon>
        <taxon>Polistes</taxon>
    </lineage>
</organism>
<dbReference type="SUPFAM" id="SSF46565">
    <property type="entry name" value="Chaperone J-domain"/>
    <property type="match status" value="1"/>
</dbReference>
<dbReference type="RefSeq" id="XP_015189623.1">
    <property type="nucleotide sequence ID" value="XM_015334137.1"/>
</dbReference>
<evidence type="ECO:0000259" key="2">
    <source>
        <dbReference type="PROSITE" id="PS50076"/>
    </source>
</evidence>
<feature type="domain" description="C2H2-type" evidence="3">
    <location>
        <begin position="139"/>
        <end position="163"/>
    </location>
</feature>
<reference evidence="5" key="1">
    <citation type="submission" date="2025-08" db="UniProtKB">
        <authorList>
            <consortium name="RefSeq"/>
        </authorList>
    </citation>
    <scope>IDENTIFICATION</scope>
    <source>
        <tissue evidence="5">Whole body</tissue>
    </source>
</reference>
<accession>A0ABM1JAY5</accession>
<protein>
    <submittedName>
        <fullName evidence="5">Uncharacterized protein LOC107073459</fullName>
    </submittedName>
</protein>
<dbReference type="InterPro" id="IPR044648">
    <property type="entry name" value="JJJ1_plant"/>
</dbReference>
<name>A0ABM1JAY5_POLDO</name>
<keyword evidence="4" id="KW-1185">Reference proteome</keyword>
<evidence type="ECO:0000313" key="4">
    <source>
        <dbReference type="Proteomes" id="UP000694924"/>
    </source>
</evidence>
<evidence type="ECO:0000259" key="3">
    <source>
        <dbReference type="PROSITE" id="PS50157"/>
    </source>
</evidence>
<dbReference type="Gene3D" id="3.30.160.60">
    <property type="entry name" value="Classic Zinc Finger"/>
    <property type="match status" value="1"/>
</dbReference>
<keyword evidence="1" id="KW-0863">Zinc-finger</keyword>
<keyword evidence="1" id="KW-0479">Metal-binding</keyword>
<gene>
    <name evidence="5" type="primary">LOC107073459</name>
</gene>
<dbReference type="InterPro" id="IPR013087">
    <property type="entry name" value="Znf_C2H2_type"/>
</dbReference>
<dbReference type="Pfam" id="PF12874">
    <property type="entry name" value="zf-met"/>
    <property type="match status" value="1"/>
</dbReference>
<dbReference type="Pfam" id="PF00226">
    <property type="entry name" value="DnaJ"/>
    <property type="match status" value="1"/>
</dbReference>
<evidence type="ECO:0000313" key="5">
    <source>
        <dbReference type="RefSeq" id="XP_015189623.1"/>
    </source>
</evidence>
<proteinExistence type="predicted"/>
<keyword evidence="1" id="KW-0862">Zinc</keyword>
<dbReference type="PANTHER" id="PTHR45495">
    <property type="entry name" value="DNAJ PROTEIN JJJ1 HOMOLOG"/>
    <property type="match status" value="1"/>
</dbReference>
<sequence>MGNKQSKIKTPYEILNIEPTSTKNEIRSAYIKLMLLHHPTRQKKSDPQKAVDITNAYTTIKSSTPLFEYYTEELFKKDFMKYAADFYERIGDFCGIVSPDFITNYIELDDRIVKEDTKALKKPVTSSVTVERKPNIKPYCCNECKKNFKSKNQLINHYNSKKHYLAVEEMVEDPKLFVQRQIQSIEDISFEEEESKNLKDEITDIFEHLTLQKKLSSYEDVL</sequence>